<feature type="region of interest" description="Disordered" evidence="1">
    <location>
        <begin position="248"/>
        <end position="307"/>
    </location>
</feature>
<sequence length="318" mass="34263">MAGRHYGHGGYGHEQQPSYDSQPYGHPPAQQQQYQQAPYSAPAQPPQQPVAHAAPVASGPNYRWWIPSAGIRRDVIVADIQRYLGQDALVKPGNCPRAISAEHEGQPGYLISAYRNLTSVSLPLDHEMVQDLRTDSANFERSGARGSPSLDSNGLGHNHIPNKPLGNYQESQVHQSRQYWGPTGAESQAAAVPQPAASAYAAQPQPQHRYPSQASAAAPSQHYATASAAYDGYSAPTAYSHTANPSAFSASPAGSDASRNYTYGPNASSTPGYQPPAGRQADPRQADPTPRYAPSSQQYAQPTARYFGNHRPEFLVYD</sequence>
<organism evidence="2 3">
    <name type="scientific">Venturia effusa</name>
    <dbReference type="NCBI Taxonomy" id="50376"/>
    <lineage>
        <taxon>Eukaryota</taxon>
        <taxon>Fungi</taxon>
        <taxon>Dikarya</taxon>
        <taxon>Ascomycota</taxon>
        <taxon>Pezizomycotina</taxon>
        <taxon>Dothideomycetes</taxon>
        <taxon>Pleosporomycetidae</taxon>
        <taxon>Venturiales</taxon>
        <taxon>Venturiaceae</taxon>
        <taxon>Venturia</taxon>
    </lineage>
</organism>
<evidence type="ECO:0000313" key="2">
    <source>
        <dbReference type="EMBL" id="QDS69555.1"/>
    </source>
</evidence>
<dbReference type="OrthoDB" id="4146887at2759"/>
<dbReference type="PANTHER" id="PTHR39609:SF1">
    <property type="entry name" value="RFEG"/>
    <property type="match status" value="1"/>
</dbReference>
<proteinExistence type="predicted"/>
<dbReference type="EMBL" id="CP042187">
    <property type="protein sequence ID" value="QDS69555.1"/>
    <property type="molecule type" value="Genomic_DNA"/>
</dbReference>
<feature type="compositionally biased region" description="Low complexity" evidence="1">
    <location>
        <begin position="27"/>
        <end position="42"/>
    </location>
</feature>
<accession>A0A517L1P4</accession>
<dbReference type="Proteomes" id="UP000316270">
    <property type="component" value="Chromosome 3"/>
</dbReference>
<feature type="region of interest" description="Disordered" evidence="1">
    <location>
        <begin position="1"/>
        <end position="54"/>
    </location>
</feature>
<dbReference type="AlphaFoldDB" id="A0A517L1P4"/>
<name>A0A517L1P4_9PEZI</name>
<feature type="compositionally biased region" description="Low complexity" evidence="1">
    <location>
        <begin position="188"/>
        <end position="218"/>
    </location>
</feature>
<keyword evidence="3" id="KW-1185">Reference proteome</keyword>
<feature type="compositionally biased region" description="Polar residues" evidence="1">
    <location>
        <begin position="257"/>
        <end position="272"/>
    </location>
</feature>
<protein>
    <submittedName>
        <fullName evidence="2">Uncharacterized protein</fullName>
    </submittedName>
</protein>
<gene>
    <name evidence="2" type="ORF">FKW77_007871</name>
</gene>
<dbReference type="PANTHER" id="PTHR39609">
    <property type="entry name" value="RFEG-RELATED"/>
    <property type="match status" value="1"/>
</dbReference>
<feature type="region of interest" description="Disordered" evidence="1">
    <location>
        <begin position="138"/>
        <end position="218"/>
    </location>
</feature>
<evidence type="ECO:0000313" key="3">
    <source>
        <dbReference type="Proteomes" id="UP000316270"/>
    </source>
</evidence>
<dbReference type="STRING" id="50376.A0A517L1P4"/>
<evidence type="ECO:0000256" key="1">
    <source>
        <dbReference type="SAM" id="MobiDB-lite"/>
    </source>
</evidence>
<reference evidence="2 3" key="1">
    <citation type="submission" date="2019-07" db="EMBL/GenBank/DDBJ databases">
        <title>Finished genome of Venturia effusa.</title>
        <authorList>
            <person name="Young C.A."/>
            <person name="Cox M.P."/>
            <person name="Ganley A.R.D."/>
            <person name="David W.J."/>
        </authorList>
    </citation>
    <scope>NUCLEOTIDE SEQUENCE [LARGE SCALE GENOMIC DNA]</scope>
    <source>
        <strain evidence="3">albino</strain>
    </source>
</reference>
<feature type="compositionally biased region" description="Polar residues" evidence="1">
    <location>
        <begin position="168"/>
        <end position="178"/>
    </location>
</feature>